<reference evidence="1 2" key="1">
    <citation type="submission" date="2020-08" db="EMBL/GenBank/DDBJ databases">
        <title>Plant Genome Project.</title>
        <authorList>
            <person name="Zhang R.-G."/>
        </authorList>
    </citation>
    <scope>NUCLEOTIDE SEQUENCE [LARGE SCALE GENOMIC DNA]</scope>
    <source>
        <tissue evidence="1">Rhizome</tissue>
    </source>
</reference>
<sequence length="121" mass="13459">MLVKMTTKKFVSKQVKYVVSEPKTPMPIPSFSPRATPNSSPLFAEFLSSSHHRRTLPLFISRRRYLFPNLSSFPLLFADPPCRRLLVAEVLTAPIATRAPPAAVLIFARLCPRAIAASPVL</sequence>
<dbReference type="AlphaFoldDB" id="A0A8J5HPG5"/>
<keyword evidence="2" id="KW-1185">Reference proteome</keyword>
<dbReference type="EMBL" id="JACMSC010000003">
    <property type="protein sequence ID" value="KAG6529946.1"/>
    <property type="molecule type" value="Genomic_DNA"/>
</dbReference>
<gene>
    <name evidence="1" type="ORF">ZIOFF_012163</name>
</gene>
<comment type="caution">
    <text evidence="1">The sequence shown here is derived from an EMBL/GenBank/DDBJ whole genome shotgun (WGS) entry which is preliminary data.</text>
</comment>
<accession>A0A8J5HPG5</accession>
<evidence type="ECO:0000313" key="1">
    <source>
        <dbReference type="EMBL" id="KAG6529946.1"/>
    </source>
</evidence>
<protein>
    <submittedName>
        <fullName evidence="1">Uncharacterized protein</fullName>
    </submittedName>
</protein>
<proteinExistence type="predicted"/>
<evidence type="ECO:0000313" key="2">
    <source>
        <dbReference type="Proteomes" id="UP000734854"/>
    </source>
</evidence>
<dbReference type="Proteomes" id="UP000734854">
    <property type="component" value="Unassembled WGS sequence"/>
</dbReference>
<name>A0A8J5HPG5_ZINOF</name>
<organism evidence="1 2">
    <name type="scientific">Zingiber officinale</name>
    <name type="common">Ginger</name>
    <name type="synonym">Amomum zingiber</name>
    <dbReference type="NCBI Taxonomy" id="94328"/>
    <lineage>
        <taxon>Eukaryota</taxon>
        <taxon>Viridiplantae</taxon>
        <taxon>Streptophyta</taxon>
        <taxon>Embryophyta</taxon>
        <taxon>Tracheophyta</taxon>
        <taxon>Spermatophyta</taxon>
        <taxon>Magnoliopsida</taxon>
        <taxon>Liliopsida</taxon>
        <taxon>Zingiberales</taxon>
        <taxon>Zingiberaceae</taxon>
        <taxon>Zingiber</taxon>
    </lineage>
</organism>